<reference evidence="1" key="2">
    <citation type="submission" date="2017-10" db="EMBL/GenBank/DDBJ databases">
        <title>Ladona fulva Genome sequencing and assembly.</title>
        <authorList>
            <person name="Murali S."/>
            <person name="Richards S."/>
            <person name="Bandaranaike D."/>
            <person name="Bellair M."/>
            <person name="Blankenburg K."/>
            <person name="Chao H."/>
            <person name="Dinh H."/>
            <person name="Doddapaneni H."/>
            <person name="Dugan-Rocha S."/>
            <person name="Elkadiri S."/>
            <person name="Gnanaolivu R."/>
            <person name="Hernandez B."/>
            <person name="Skinner E."/>
            <person name="Javaid M."/>
            <person name="Lee S."/>
            <person name="Li M."/>
            <person name="Ming W."/>
            <person name="Munidasa M."/>
            <person name="Muniz J."/>
            <person name="Nguyen L."/>
            <person name="Hughes D."/>
            <person name="Osuji N."/>
            <person name="Pu L.-L."/>
            <person name="Puazo M."/>
            <person name="Qu C."/>
            <person name="Quiroz J."/>
            <person name="Raj R."/>
            <person name="Weissenberger G."/>
            <person name="Xin Y."/>
            <person name="Zou X."/>
            <person name="Han Y."/>
            <person name="Worley K."/>
            <person name="Muzny D."/>
            <person name="Gibbs R."/>
        </authorList>
    </citation>
    <scope>NUCLEOTIDE SEQUENCE</scope>
    <source>
        <strain evidence="1">Sampled in the wild</strain>
    </source>
</reference>
<keyword evidence="2" id="KW-1185">Reference proteome</keyword>
<proteinExistence type="predicted"/>
<dbReference type="EMBL" id="KZ308938">
    <property type="protein sequence ID" value="KAG8235674.1"/>
    <property type="molecule type" value="Genomic_DNA"/>
</dbReference>
<dbReference type="Proteomes" id="UP000792457">
    <property type="component" value="Unassembled WGS sequence"/>
</dbReference>
<evidence type="ECO:0000313" key="1">
    <source>
        <dbReference type="EMBL" id="KAG8235674.1"/>
    </source>
</evidence>
<name>A0A8K0KI49_LADFU</name>
<comment type="caution">
    <text evidence="1">The sequence shown here is derived from an EMBL/GenBank/DDBJ whole genome shotgun (WGS) entry which is preliminary data.</text>
</comment>
<evidence type="ECO:0000313" key="2">
    <source>
        <dbReference type="Proteomes" id="UP000792457"/>
    </source>
</evidence>
<gene>
    <name evidence="1" type="ORF">J437_LFUL015732</name>
</gene>
<reference evidence="1" key="1">
    <citation type="submission" date="2013-04" db="EMBL/GenBank/DDBJ databases">
        <authorList>
            <person name="Qu J."/>
            <person name="Murali S.C."/>
            <person name="Bandaranaike D."/>
            <person name="Bellair M."/>
            <person name="Blankenburg K."/>
            <person name="Chao H."/>
            <person name="Dinh H."/>
            <person name="Doddapaneni H."/>
            <person name="Downs B."/>
            <person name="Dugan-Rocha S."/>
            <person name="Elkadiri S."/>
            <person name="Gnanaolivu R.D."/>
            <person name="Hernandez B."/>
            <person name="Javaid M."/>
            <person name="Jayaseelan J.C."/>
            <person name="Lee S."/>
            <person name="Li M."/>
            <person name="Ming W."/>
            <person name="Munidasa M."/>
            <person name="Muniz J."/>
            <person name="Nguyen L."/>
            <person name="Ongeri F."/>
            <person name="Osuji N."/>
            <person name="Pu L.-L."/>
            <person name="Puazo M."/>
            <person name="Qu C."/>
            <person name="Quiroz J."/>
            <person name="Raj R."/>
            <person name="Weissenberger G."/>
            <person name="Xin Y."/>
            <person name="Zou X."/>
            <person name="Han Y."/>
            <person name="Richards S."/>
            <person name="Worley K."/>
            <person name="Muzny D."/>
            <person name="Gibbs R."/>
        </authorList>
    </citation>
    <scope>NUCLEOTIDE SEQUENCE</scope>
    <source>
        <strain evidence="1">Sampled in the wild</strain>
    </source>
</reference>
<protein>
    <submittedName>
        <fullName evidence="1">Uncharacterized protein</fullName>
    </submittedName>
</protein>
<organism evidence="1 2">
    <name type="scientific">Ladona fulva</name>
    <name type="common">Scarce chaser dragonfly</name>
    <name type="synonym">Libellula fulva</name>
    <dbReference type="NCBI Taxonomy" id="123851"/>
    <lineage>
        <taxon>Eukaryota</taxon>
        <taxon>Metazoa</taxon>
        <taxon>Ecdysozoa</taxon>
        <taxon>Arthropoda</taxon>
        <taxon>Hexapoda</taxon>
        <taxon>Insecta</taxon>
        <taxon>Pterygota</taxon>
        <taxon>Palaeoptera</taxon>
        <taxon>Odonata</taxon>
        <taxon>Epiprocta</taxon>
        <taxon>Anisoptera</taxon>
        <taxon>Libelluloidea</taxon>
        <taxon>Libellulidae</taxon>
        <taxon>Ladona</taxon>
    </lineage>
</organism>
<accession>A0A8K0KI49</accession>
<sequence>MQTLYDVTVGRIRSVGGTGAVRDDAEMFGAVVCEGAVATEGAVGSVEVGFELLVVGANVEAAAVVVVAADEGAESVEAEDFADYTFEAFALAVSAASVAEAEVAELVGGVETLNFEAEALLRESGVSFVPDLQRRMKTHTTQRSRSGQPVQRKIFSTQNFCLSNIPPTLNTDNYLARSSVTMMFVIYLKVLLFGCMEEKNEKIYYITHRTWDPSSNFPTLLLANRSPTPSMQTCSKPPSPVFMSCTGNSPPSSTPAAKAPLPLDAALSIASFMHVCVNEELITDFKNSPSSLCWLYKVHWDIKQLKTHIPLLDLTVGHSAAKGLLSCPVSLKSRVHDDASMYQLSKRINNYRMSMASPPPPYEKWLLHGMIGNITHERANGLTFRKRAKRLNLLSNPEGPRHGGGG</sequence>
<dbReference type="AlphaFoldDB" id="A0A8K0KI49"/>